<dbReference type="Proteomes" id="UP001596312">
    <property type="component" value="Unassembled WGS sequence"/>
</dbReference>
<sequence length="604" mass="68516">MPENHRRPVAVSRRKVLALTGVAGVGAVAGCLGGDDDDSDLLNGELDTVDVDYDENYEEEMNEAVPSGAVNPFNAEYIFNPYHTSWNQGDAQETSFEYLAVYSTEEGEFLPRVAEDWEIDEETAATRVEISDEYGWSDGSPVTAADFVTALKLQAYLDQGIETYVDPDDIVVDGDYAFELQPREGYQNVEEELWLNQWAETILDVSEAQYGEFVERFEDAEDDDEIESIQQDVVSFEPEWDEALFSGPFVFVEANEEYADQVPNPEHPIARDWEFYLRHGQAEEEAGLRAGEVDWEHNDPTLQDLPEKYDVPPVSFSGQSFALLFGPEDEYISSSPQVRQAIAHAVDFERLVDEFSPDTPVDPYSCGIDAGYVEFFVEEDVLEAMTNYVPQETDLAAELLEDEGFTLDDGQWYTPDDEPWELNFPVGDWFPDQAEMIYNNLDQFGVGIDYYVDEMPTWQAEVEDDSQYDISVHLNYGMARDYHAHADLQEELFGPVRGAISETGVLENEVEVPEVGNPDGETITVDFEESLNALATAEDEEEVMEHASELAWAHNQLLPAAMIHPWSEHYWVNAGEWDFDLESDDWLTSNRIVHYFLENGLEPQ</sequence>
<evidence type="ECO:0000256" key="2">
    <source>
        <dbReference type="ARBA" id="ARBA00022448"/>
    </source>
</evidence>
<dbReference type="InterPro" id="IPR000914">
    <property type="entry name" value="SBP_5_dom"/>
</dbReference>
<evidence type="ECO:0000313" key="6">
    <source>
        <dbReference type="Proteomes" id="UP001596312"/>
    </source>
</evidence>
<dbReference type="SUPFAM" id="SSF53850">
    <property type="entry name" value="Periplasmic binding protein-like II"/>
    <property type="match status" value="1"/>
</dbReference>
<evidence type="ECO:0000259" key="4">
    <source>
        <dbReference type="Pfam" id="PF00496"/>
    </source>
</evidence>
<evidence type="ECO:0000313" key="5">
    <source>
        <dbReference type="EMBL" id="MFC6906627.1"/>
    </source>
</evidence>
<organism evidence="5 6">
    <name type="scientific">Halalkalicoccus tibetensis</name>
    <dbReference type="NCBI Taxonomy" id="175632"/>
    <lineage>
        <taxon>Archaea</taxon>
        <taxon>Methanobacteriati</taxon>
        <taxon>Methanobacteriota</taxon>
        <taxon>Stenosarchaea group</taxon>
        <taxon>Halobacteria</taxon>
        <taxon>Halobacteriales</taxon>
        <taxon>Halococcaceae</taxon>
        <taxon>Halalkalicoccus</taxon>
    </lineage>
</organism>
<dbReference type="PANTHER" id="PTHR30290">
    <property type="entry name" value="PERIPLASMIC BINDING COMPONENT OF ABC TRANSPORTER"/>
    <property type="match status" value="1"/>
</dbReference>
<dbReference type="PROSITE" id="PS51257">
    <property type="entry name" value="PROKAR_LIPOPROTEIN"/>
    <property type="match status" value="1"/>
</dbReference>
<dbReference type="Gene3D" id="3.10.105.10">
    <property type="entry name" value="Dipeptide-binding Protein, Domain 3"/>
    <property type="match status" value="1"/>
</dbReference>
<dbReference type="Gene3D" id="3.40.190.10">
    <property type="entry name" value="Periplasmic binding protein-like II"/>
    <property type="match status" value="1"/>
</dbReference>
<reference evidence="5 6" key="1">
    <citation type="journal article" date="2019" name="Int. J. Syst. Evol. Microbiol.">
        <title>The Global Catalogue of Microorganisms (GCM) 10K type strain sequencing project: providing services to taxonomists for standard genome sequencing and annotation.</title>
        <authorList>
            <consortium name="The Broad Institute Genomics Platform"/>
            <consortium name="The Broad Institute Genome Sequencing Center for Infectious Disease"/>
            <person name="Wu L."/>
            <person name="Ma J."/>
        </authorList>
    </citation>
    <scope>NUCLEOTIDE SEQUENCE [LARGE SCALE GENOMIC DNA]</scope>
    <source>
        <strain evidence="5 6">CGMCC 1.3240</strain>
    </source>
</reference>
<evidence type="ECO:0000256" key="3">
    <source>
        <dbReference type="ARBA" id="ARBA00022729"/>
    </source>
</evidence>
<comment type="similarity">
    <text evidence="1">Belongs to the bacterial solute-binding protein 5 family.</text>
</comment>
<keyword evidence="3" id="KW-0732">Signal</keyword>
<dbReference type="EMBL" id="JBHSXQ010000004">
    <property type="protein sequence ID" value="MFC6906627.1"/>
    <property type="molecule type" value="Genomic_DNA"/>
</dbReference>
<dbReference type="RefSeq" id="WP_340605198.1">
    <property type="nucleotide sequence ID" value="NZ_JBBMXV010000004.1"/>
</dbReference>
<comment type="caution">
    <text evidence="5">The sequence shown here is derived from an EMBL/GenBank/DDBJ whole genome shotgun (WGS) entry which is preliminary data.</text>
</comment>
<dbReference type="InterPro" id="IPR039424">
    <property type="entry name" value="SBP_5"/>
</dbReference>
<dbReference type="AlphaFoldDB" id="A0ABD5V4X8"/>
<evidence type="ECO:0000256" key="1">
    <source>
        <dbReference type="ARBA" id="ARBA00005695"/>
    </source>
</evidence>
<name>A0ABD5V4X8_9EURY</name>
<proteinExistence type="inferred from homology"/>
<dbReference type="Pfam" id="PF00496">
    <property type="entry name" value="SBP_bac_5"/>
    <property type="match status" value="1"/>
</dbReference>
<gene>
    <name evidence="5" type="ORF">ACFQGH_15635</name>
</gene>
<keyword evidence="6" id="KW-1185">Reference proteome</keyword>
<dbReference type="PANTHER" id="PTHR30290:SF9">
    <property type="entry name" value="OLIGOPEPTIDE-BINDING PROTEIN APPA"/>
    <property type="match status" value="1"/>
</dbReference>
<keyword evidence="2" id="KW-0813">Transport</keyword>
<protein>
    <submittedName>
        <fullName evidence="5">ABC transporter substrate-binding protein</fullName>
    </submittedName>
</protein>
<accession>A0ABD5V4X8</accession>
<feature type="domain" description="Solute-binding protein family 5" evidence="4">
    <location>
        <begin position="109"/>
        <end position="477"/>
    </location>
</feature>